<sequence>MGTLSSHGKIPLNDYMAWDYVEDSGYNMGLELYLYWYDDDHEFIESSKPGLEDYEVYHADGGGYGGQFAIGRSTLHDAGARGSGLQVAGGGGSGL</sequence>
<organism evidence="1 2">
    <name type="scientific">Punica granatum</name>
    <name type="common">Pomegranate</name>
    <dbReference type="NCBI Taxonomy" id="22663"/>
    <lineage>
        <taxon>Eukaryota</taxon>
        <taxon>Viridiplantae</taxon>
        <taxon>Streptophyta</taxon>
        <taxon>Embryophyta</taxon>
        <taxon>Tracheophyta</taxon>
        <taxon>Spermatophyta</taxon>
        <taxon>Magnoliopsida</taxon>
        <taxon>eudicotyledons</taxon>
        <taxon>Gunneridae</taxon>
        <taxon>Pentapetalae</taxon>
        <taxon>rosids</taxon>
        <taxon>malvids</taxon>
        <taxon>Myrtales</taxon>
        <taxon>Lythraceae</taxon>
        <taxon>Punica</taxon>
    </lineage>
</organism>
<proteinExistence type="predicted"/>
<evidence type="ECO:0000313" key="2">
    <source>
        <dbReference type="Proteomes" id="UP000233551"/>
    </source>
</evidence>
<reference evidence="1 2" key="1">
    <citation type="submission" date="2017-11" db="EMBL/GenBank/DDBJ databases">
        <title>De-novo sequencing of pomegranate (Punica granatum L.) genome.</title>
        <authorList>
            <person name="Akparov Z."/>
            <person name="Amiraslanov A."/>
            <person name="Hajiyeva S."/>
            <person name="Abbasov M."/>
            <person name="Kaur K."/>
            <person name="Hamwieh A."/>
            <person name="Solovyev V."/>
            <person name="Salamov A."/>
            <person name="Braich B."/>
            <person name="Kosarev P."/>
            <person name="Mahmoud A."/>
            <person name="Hajiyev E."/>
            <person name="Babayeva S."/>
            <person name="Izzatullayeva V."/>
            <person name="Mammadov A."/>
            <person name="Mammadov A."/>
            <person name="Sharifova S."/>
            <person name="Ojaghi J."/>
            <person name="Eynullazada K."/>
            <person name="Bayramov B."/>
            <person name="Abdulazimova A."/>
            <person name="Shahmuradov I."/>
        </authorList>
    </citation>
    <scope>NUCLEOTIDE SEQUENCE [LARGE SCALE GENOMIC DNA]</scope>
    <source>
        <strain evidence="2">cv. AG2017</strain>
        <tissue evidence="1">Leaf</tissue>
    </source>
</reference>
<gene>
    <name evidence="1" type="ORF">CRG98_010216</name>
</gene>
<dbReference type="EMBL" id="PGOL01000508">
    <property type="protein sequence ID" value="PKI69418.1"/>
    <property type="molecule type" value="Genomic_DNA"/>
</dbReference>
<dbReference type="AlphaFoldDB" id="A0A2I0KLP1"/>
<name>A0A2I0KLP1_PUNGR</name>
<accession>A0A2I0KLP1</accession>
<dbReference type="Proteomes" id="UP000233551">
    <property type="component" value="Unassembled WGS sequence"/>
</dbReference>
<keyword evidence="2" id="KW-1185">Reference proteome</keyword>
<comment type="caution">
    <text evidence="1">The sequence shown here is derived from an EMBL/GenBank/DDBJ whole genome shotgun (WGS) entry which is preliminary data.</text>
</comment>
<protein>
    <submittedName>
        <fullName evidence="1">Uncharacterized protein</fullName>
    </submittedName>
</protein>
<evidence type="ECO:0000313" key="1">
    <source>
        <dbReference type="EMBL" id="PKI69418.1"/>
    </source>
</evidence>